<proteinExistence type="predicted"/>
<gene>
    <name evidence="1" type="ORF">NRB20_52520</name>
</gene>
<evidence type="ECO:0000313" key="1">
    <source>
        <dbReference type="EMBL" id="MQY22139.1"/>
    </source>
</evidence>
<reference evidence="1 2" key="1">
    <citation type="submission" date="2019-10" db="EMBL/GenBank/DDBJ databases">
        <title>Nocardia macrotermitis sp. nov. and Nocardia aurantia sp. nov., isolated from the gut of fungus growing-termite Macrotermes natalensis.</title>
        <authorList>
            <person name="Benndorf R."/>
            <person name="Schwitalla J."/>
            <person name="Martin K."/>
            <person name="De Beer W."/>
            <person name="Kaster A.-K."/>
            <person name="Vollmers J."/>
            <person name="Poulsen M."/>
            <person name="Beemelmanns C."/>
        </authorList>
    </citation>
    <scope>NUCLEOTIDE SEQUENCE [LARGE SCALE GENOMIC DNA]</scope>
    <source>
        <strain evidence="1 2">RB20</strain>
    </source>
</reference>
<evidence type="ECO:0000313" key="2">
    <source>
        <dbReference type="Proteomes" id="UP000438448"/>
    </source>
</evidence>
<accession>A0A7K0D962</accession>
<dbReference type="Proteomes" id="UP000438448">
    <property type="component" value="Unassembled WGS sequence"/>
</dbReference>
<sequence>MRCDAGGIGPQGRRARFDRVHNRFQPCLVQRADQARAIAEGPELRSFRTLIEDEMPRNS</sequence>
<protein>
    <submittedName>
        <fullName evidence="1">Uncharacterized protein</fullName>
    </submittedName>
</protein>
<organism evidence="1 2">
    <name type="scientific">Nocardia macrotermitis</name>
    <dbReference type="NCBI Taxonomy" id="2585198"/>
    <lineage>
        <taxon>Bacteria</taxon>
        <taxon>Bacillati</taxon>
        <taxon>Actinomycetota</taxon>
        <taxon>Actinomycetes</taxon>
        <taxon>Mycobacteriales</taxon>
        <taxon>Nocardiaceae</taxon>
        <taxon>Nocardia</taxon>
    </lineage>
</organism>
<dbReference type="AlphaFoldDB" id="A0A7K0D962"/>
<comment type="caution">
    <text evidence="1">The sequence shown here is derived from an EMBL/GenBank/DDBJ whole genome shotgun (WGS) entry which is preliminary data.</text>
</comment>
<keyword evidence="2" id="KW-1185">Reference proteome</keyword>
<name>A0A7K0D962_9NOCA</name>
<dbReference type="EMBL" id="WEGK01000012">
    <property type="protein sequence ID" value="MQY22139.1"/>
    <property type="molecule type" value="Genomic_DNA"/>
</dbReference>